<organism evidence="1 2">
    <name type="scientific">Psychromonas marina</name>
    <dbReference type="NCBI Taxonomy" id="88364"/>
    <lineage>
        <taxon>Bacteria</taxon>
        <taxon>Pseudomonadati</taxon>
        <taxon>Pseudomonadota</taxon>
        <taxon>Gammaproteobacteria</taxon>
        <taxon>Alteromonadales</taxon>
        <taxon>Psychromonadaceae</taxon>
        <taxon>Psychromonas</taxon>
    </lineage>
</organism>
<gene>
    <name evidence="1" type="primary">cusC</name>
    <name evidence="1" type="ORF">GCM10007916_13080</name>
</gene>
<dbReference type="InterPro" id="IPR010131">
    <property type="entry name" value="MdtP/NodT-like"/>
</dbReference>
<reference evidence="2" key="1">
    <citation type="journal article" date="2019" name="Int. J. Syst. Evol. Microbiol.">
        <title>The Global Catalogue of Microorganisms (GCM) 10K type strain sequencing project: providing services to taxonomists for standard genome sequencing and annotation.</title>
        <authorList>
            <consortium name="The Broad Institute Genomics Platform"/>
            <consortium name="The Broad Institute Genome Sequencing Center for Infectious Disease"/>
            <person name="Wu L."/>
            <person name="Ma J."/>
        </authorList>
    </citation>
    <scope>NUCLEOTIDE SEQUENCE [LARGE SCALE GENOMIC DNA]</scope>
    <source>
        <strain evidence="2">NBRC 103166</strain>
    </source>
</reference>
<proteinExistence type="predicted"/>
<dbReference type="Proteomes" id="UP001157353">
    <property type="component" value="Unassembled WGS sequence"/>
</dbReference>
<name>A0ABQ6DZQ6_9GAMM</name>
<evidence type="ECO:0000313" key="1">
    <source>
        <dbReference type="EMBL" id="GLS90241.1"/>
    </source>
</evidence>
<dbReference type="SUPFAM" id="SSF56954">
    <property type="entry name" value="Outer membrane efflux proteins (OEP)"/>
    <property type="match status" value="1"/>
</dbReference>
<dbReference type="EMBL" id="BSPQ01000002">
    <property type="protein sequence ID" value="GLS90241.1"/>
    <property type="molecule type" value="Genomic_DNA"/>
</dbReference>
<evidence type="ECO:0000313" key="2">
    <source>
        <dbReference type="Proteomes" id="UP001157353"/>
    </source>
</evidence>
<dbReference type="RefSeq" id="WP_284203358.1">
    <property type="nucleotide sequence ID" value="NZ_BSPQ01000002.1"/>
</dbReference>
<accession>A0ABQ6DZQ6</accession>
<keyword evidence="2" id="KW-1185">Reference proteome</keyword>
<protein>
    <submittedName>
        <fullName evidence="1">Copper transporter</fullName>
    </submittedName>
</protein>
<dbReference type="PANTHER" id="PTHR30203">
    <property type="entry name" value="OUTER MEMBRANE CATION EFFLUX PROTEIN"/>
    <property type="match status" value="1"/>
</dbReference>
<dbReference type="Gene3D" id="1.20.1600.10">
    <property type="entry name" value="Outer membrane efflux proteins (OEP)"/>
    <property type="match status" value="1"/>
</dbReference>
<comment type="caution">
    <text evidence="1">The sequence shown here is derived from an EMBL/GenBank/DDBJ whole genome shotgun (WGS) entry which is preliminary data.</text>
</comment>
<sequence length="419" mass="47832">MKIHHLPMLLLTTIGFQVSALSLQDAEQKAVQDDPGQKIYQAQQASLIAQGNASSTLVDPMIKLGMANIPTDSFALDSDPMTQLSVGISQQFSRGDTRNITKNGFKLQSETAVFQSLDRRLLVKKTVRELWFNILFTEKSMQLVNENKLLFTSFYRDLESQFSLGLAENEDLIAAEIELALFDEKIAKLKQQSLAYRSFLSEWVGSAAYDKLQSDLPDWSDTSAFIKNSESANYQHYSLLAIHPKVQALSQNILVANSNITLAKQDYKPSFKVEFAYGHRLSEMDNGEPRPDLLSGFVSMDIPLFTDQRQDQKMISAQHIKGQKQAEHRLLIRQLNAQLNAEIVNYQQLLSRQDRYQKSLLKQAKLHADILEQSYQSNTRPFKEVIQAYIHQFNLSIEYQQLYFDGLKSLSNIRYFQAL</sequence>